<organism evidence="2 3">
    <name type="scientific">Cercophora newfieldiana</name>
    <dbReference type="NCBI Taxonomy" id="92897"/>
    <lineage>
        <taxon>Eukaryota</taxon>
        <taxon>Fungi</taxon>
        <taxon>Dikarya</taxon>
        <taxon>Ascomycota</taxon>
        <taxon>Pezizomycotina</taxon>
        <taxon>Sordariomycetes</taxon>
        <taxon>Sordariomycetidae</taxon>
        <taxon>Sordariales</taxon>
        <taxon>Lasiosphaeriaceae</taxon>
        <taxon>Cercophora</taxon>
    </lineage>
</organism>
<dbReference type="EMBL" id="JAULSV010000005">
    <property type="protein sequence ID" value="KAK0643090.1"/>
    <property type="molecule type" value="Genomic_DNA"/>
</dbReference>
<dbReference type="Proteomes" id="UP001174936">
    <property type="component" value="Unassembled WGS sequence"/>
</dbReference>
<gene>
    <name evidence="2" type="ORF">B0T16DRAFT_176872</name>
</gene>
<keyword evidence="3" id="KW-1185">Reference proteome</keyword>
<proteinExistence type="predicted"/>
<feature type="compositionally biased region" description="Polar residues" evidence="1">
    <location>
        <begin position="41"/>
        <end position="52"/>
    </location>
</feature>
<evidence type="ECO:0000313" key="3">
    <source>
        <dbReference type="Proteomes" id="UP001174936"/>
    </source>
</evidence>
<protein>
    <submittedName>
        <fullName evidence="2">Uncharacterized protein</fullName>
    </submittedName>
</protein>
<sequence>MGIGLPLADPKLRNSGRSYRNPHRPFAQSASGASTRDKQAVKTTTTTSQPHQADSHLPVPGRVESRFSSKAAAKLAPSEVPSAARLFPVRSARHLLSSSSVAKGNFPQLLRCTASVLFCSPAALWCLNMERAQSQGGPKRGRSKTAGAQSHCLPTRYPDQVTGV</sequence>
<comment type="caution">
    <text evidence="2">The sequence shown here is derived from an EMBL/GenBank/DDBJ whole genome shotgun (WGS) entry which is preliminary data.</text>
</comment>
<dbReference type="AlphaFoldDB" id="A0AA39Y0D7"/>
<accession>A0AA39Y0D7</accession>
<name>A0AA39Y0D7_9PEZI</name>
<reference evidence="2" key="1">
    <citation type="submission" date="2023-06" db="EMBL/GenBank/DDBJ databases">
        <title>Genome-scale phylogeny and comparative genomics of the fungal order Sordariales.</title>
        <authorList>
            <consortium name="Lawrence Berkeley National Laboratory"/>
            <person name="Hensen N."/>
            <person name="Bonometti L."/>
            <person name="Westerberg I."/>
            <person name="Brannstrom I.O."/>
            <person name="Guillou S."/>
            <person name="Cros-Aarteil S."/>
            <person name="Calhoun S."/>
            <person name="Haridas S."/>
            <person name="Kuo A."/>
            <person name="Mondo S."/>
            <person name="Pangilinan J."/>
            <person name="Riley R."/>
            <person name="Labutti K."/>
            <person name="Andreopoulos B."/>
            <person name="Lipzen A."/>
            <person name="Chen C."/>
            <person name="Yanf M."/>
            <person name="Daum C."/>
            <person name="Ng V."/>
            <person name="Clum A."/>
            <person name="Steindorff A."/>
            <person name="Ohm R."/>
            <person name="Martin F."/>
            <person name="Silar P."/>
            <person name="Natvig D."/>
            <person name="Lalanne C."/>
            <person name="Gautier V."/>
            <person name="Ament-Velasquez S.L."/>
            <person name="Kruys A."/>
            <person name="Hutchinson M.I."/>
            <person name="Powell A.J."/>
            <person name="Barry K."/>
            <person name="Miller A.N."/>
            <person name="Grigoriev I.V."/>
            <person name="Debuchy R."/>
            <person name="Gladieux P."/>
            <person name="Thoren M.H."/>
            <person name="Johannesson H."/>
        </authorList>
    </citation>
    <scope>NUCLEOTIDE SEQUENCE</scope>
    <source>
        <strain evidence="2">SMH2532-1</strain>
    </source>
</reference>
<evidence type="ECO:0000256" key="1">
    <source>
        <dbReference type="SAM" id="MobiDB-lite"/>
    </source>
</evidence>
<evidence type="ECO:0000313" key="2">
    <source>
        <dbReference type="EMBL" id="KAK0643090.1"/>
    </source>
</evidence>
<feature type="region of interest" description="Disordered" evidence="1">
    <location>
        <begin position="133"/>
        <end position="152"/>
    </location>
</feature>
<feature type="region of interest" description="Disordered" evidence="1">
    <location>
        <begin position="1"/>
        <end position="79"/>
    </location>
</feature>